<name>A0A1M6FK19_9ACTN</name>
<dbReference type="STRING" id="1123357.SAMN02745244_01456"/>
<feature type="region of interest" description="Disordered" evidence="1">
    <location>
        <begin position="137"/>
        <end position="176"/>
    </location>
</feature>
<feature type="compositionally biased region" description="Basic and acidic residues" evidence="1">
    <location>
        <begin position="20"/>
        <end position="30"/>
    </location>
</feature>
<keyword evidence="4" id="KW-1185">Reference proteome</keyword>
<gene>
    <name evidence="3" type="ORF">SAMN02745244_01456</name>
</gene>
<evidence type="ECO:0000256" key="1">
    <source>
        <dbReference type="SAM" id="MobiDB-lite"/>
    </source>
</evidence>
<feature type="compositionally biased region" description="Low complexity" evidence="1">
    <location>
        <begin position="137"/>
        <end position="171"/>
    </location>
</feature>
<reference evidence="3 4" key="1">
    <citation type="submission" date="2016-11" db="EMBL/GenBank/DDBJ databases">
        <authorList>
            <person name="Jaros S."/>
            <person name="Januszkiewicz K."/>
            <person name="Wedrychowicz H."/>
        </authorList>
    </citation>
    <scope>NUCLEOTIDE SEQUENCE [LARGE SCALE GENOMIC DNA]</scope>
    <source>
        <strain evidence="3 4">DSM 12906</strain>
    </source>
</reference>
<sequence length="229" mass="23471">MTEQSPHSADEETTNSDWKAVGHQDADPAHHPPLPKAVKVGGLALLVVVMVAAVLVGLRLGGALEPEPEPSPTPKLTMEPPVQLGSYVRGALNTSDDGNLVSADYTDGTASIVLLLQWPQDDLGAFMLDAGFRDSAPSSSATPSVTGTPSAMLTPSVSGSPSASGSPSPSGTEATGVALCGYSPEFSDEETIGCATVTQDTGLMVVGLSNQAEEEIRGLLEDFEQAVTP</sequence>
<dbReference type="Proteomes" id="UP000184512">
    <property type="component" value="Unassembled WGS sequence"/>
</dbReference>
<dbReference type="RefSeq" id="WP_073186877.1">
    <property type="nucleotide sequence ID" value="NZ_FQZG01000022.1"/>
</dbReference>
<dbReference type="AlphaFoldDB" id="A0A1M6FK19"/>
<feature type="region of interest" description="Disordered" evidence="1">
    <location>
        <begin position="1"/>
        <end position="33"/>
    </location>
</feature>
<proteinExistence type="predicted"/>
<keyword evidence="2" id="KW-1133">Transmembrane helix</keyword>
<dbReference type="OrthoDB" id="3734109at2"/>
<keyword evidence="2" id="KW-0812">Transmembrane</keyword>
<evidence type="ECO:0000256" key="2">
    <source>
        <dbReference type="SAM" id="Phobius"/>
    </source>
</evidence>
<evidence type="ECO:0000313" key="3">
    <source>
        <dbReference type="EMBL" id="SHI98068.1"/>
    </source>
</evidence>
<feature type="transmembrane region" description="Helical" evidence="2">
    <location>
        <begin position="40"/>
        <end position="58"/>
    </location>
</feature>
<evidence type="ECO:0000313" key="4">
    <source>
        <dbReference type="Proteomes" id="UP000184512"/>
    </source>
</evidence>
<accession>A0A1M6FK19</accession>
<organism evidence="3 4">
    <name type="scientific">Tessaracoccus bendigoensis DSM 12906</name>
    <dbReference type="NCBI Taxonomy" id="1123357"/>
    <lineage>
        <taxon>Bacteria</taxon>
        <taxon>Bacillati</taxon>
        <taxon>Actinomycetota</taxon>
        <taxon>Actinomycetes</taxon>
        <taxon>Propionibacteriales</taxon>
        <taxon>Propionibacteriaceae</taxon>
        <taxon>Tessaracoccus</taxon>
    </lineage>
</organism>
<keyword evidence="2" id="KW-0472">Membrane</keyword>
<protein>
    <submittedName>
        <fullName evidence="3">Uncharacterized protein</fullName>
    </submittedName>
</protein>
<dbReference type="EMBL" id="FQZG01000022">
    <property type="protein sequence ID" value="SHI98068.1"/>
    <property type="molecule type" value="Genomic_DNA"/>
</dbReference>